<dbReference type="RefSeq" id="WP_132321384.1">
    <property type="nucleotide sequence ID" value="NZ_SMKR01000070.1"/>
</dbReference>
<comment type="caution">
    <text evidence="3">The sequence shown here is derived from an EMBL/GenBank/DDBJ whole genome shotgun (WGS) entry which is preliminary data.</text>
</comment>
<evidence type="ECO:0000256" key="1">
    <source>
        <dbReference type="ARBA" id="ARBA00022676"/>
    </source>
</evidence>
<name>A0A4V2YFM5_9ACTN</name>
<dbReference type="PANTHER" id="PTHR30160:SF1">
    <property type="entry name" value="LIPOPOLYSACCHARIDE 1,2-N-ACETYLGLUCOSAMINETRANSFERASE-RELATED"/>
    <property type="match status" value="1"/>
</dbReference>
<sequence length="310" mass="32440">MTAPVLALRALGLGDALTAVPALRGLRRLAPDRPLLLAGPAGLGGWLAELGIVDDVVPVAGLSAQPPGRALGSHVAVNLHGRGPDSHRLLQESRPTDLLAFDCPAASHHSRTRWRSDEHEVDRWCRLVNAAGGHCTADDLRVSVPGVVRDDVVVLHPGAAAGARRWPIDRWTAVARELRSDGADLVLTGTERELCRAIARQVPANDASGDLPIGEFAGLVARAGLVLSTDTGIAHLATATGTRSVTLFGPTPPAFWGPAIDSDLHTVVHHGTGPGDPHAARTDEALLRISVQEVLTAARAQRAGTIPRSS</sequence>
<gene>
    <name evidence="3" type="ORF">E1218_17470</name>
</gene>
<dbReference type="Proteomes" id="UP000295172">
    <property type="component" value="Unassembled WGS sequence"/>
</dbReference>
<dbReference type="GO" id="GO:0005829">
    <property type="term" value="C:cytosol"/>
    <property type="evidence" value="ECO:0007669"/>
    <property type="project" value="TreeGrafter"/>
</dbReference>
<organism evidence="3 4">
    <name type="scientific">Kribbella turkmenica</name>
    <dbReference type="NCBI Taxonomy" id="2530375"/>
    <lineage>
        <taxon>Bacteria</taxon>
        <taxon>Bacillati</taxon>
        <taxon>Actinomycetota</taxon>
        <taxon>Actinomycetes</taxon>
        <taxon>Propionibacteriales</taxon>
        <taxon>Kribbellaceae</taxon>
        <taxon>Kribbella</taxon>
    </lineage>
</organism>
<evidence type="ECO:0000313" key="4">
    <source>
        <dbReference type="Proteomes" id="UP000295172"/>
    </source>
</evidence>
<reference evidence="3 4" key="1">
    <citation type="submission" date="2019-02" db="EMBL/GenBank/DDBJ databases">
        <title>Draft genome sequences of novel Actinobacteria.</title>
        <authorList>
            <person name="Sahin N."/>
            <person name="Ay H."/>
            <person name="Saygin H."/>
        </authorList>
    </citation>
    <scope>NUCLEOTIDE SEQUENCE [LARGE SCALE GENOMIC DNA]</scope>
    <source>
        <strain evidence="3 4">16K104</strain>
    </source>
</reference>
<dbReference type="Gene3D" id="3.40.50.2000">
    <property type="entry name" value="Glycogen Phosphorylase B"/>
    <property type="match status" value="2"/>
</dbReference>
<dbReference type="AlphaFoldDB" id="A0A4V2YFM5"/>
<proteinExistence type="predicted"/>
<evidence type="ECO:0000256" key="2">
    <source>
        <dbReference type="ARBA" id="ARBA00022679"/>
    </source>
</evidence>
<dbReference type="GO" id="GO:0009244">
    <property type="term" value="P:lipopolysaccharide core region biosynthetic process"/>
    <property type="evidence" value="ECO:0007669"/>
    <property type="project" value="TreeGrafter"/>
</dbReference>
<dbReference type="InterPro" id="IPR002201">
    <property type="entry name" value="Glyco_trans_9"/>
</dbReference>
<keyword evidence="1" id="KW-0328">Glycosyltransferase</keyword>
<dbReference type="GO" id="GO:0008713">
    <property type="term" value="F:ADP-heptose-lipopolysaccharide heptosyltransferase activity"/>
    <property type="evidence" value="ECO:0007669"/>
    <property type="project" value="TreeGrafter"/>
</dbReference>
<dbReference type="EMBL" id="SMKR01000070">
    <property type="protein sequence ID" value="TDD23747.1"/>
    <property type="molecule type" value="Genomic_DNA"/>
</dbReference>
<keyword evidence="2 3" id="KW-0808">Transferase</keyword>
<protein>
    <submittedName>
        <fullName evidence="3">Glycosyltransferase family 9 protein</fullName>
    </submittedName>
</protein>
<dbReference type="SUPFAM" id="SSF53756">
    <property type="entry name" value="UDP-Glycosyltransferase/glycogen phosphorylase"/>
    <property type="match status" value="1"/>
</dbReference>
<dbReference type="Pfam" id="PF01075">
    <property type="entry name" value="Glyco_transf_9"/>
    <property type="match status" value="1"/>
</dbReference>
<evidence type="ECO:0000313" key="3">
    <source>
        <dbReference type="EMBL" id="TDD23747.1"/>
    </source>
</evidence>
<dbReference type="InterPro" id="IPR051199">
    <property type="entry name" value="LPS_LOS_Heptosyltrfase"/>
</dbReference>
<accession>A0A4V2YFM5</accession>
<dbReference type="PANTHER" id="PTHR30160">
    <property type="entry name" value="TETRAACYLDISACCHARIDE 4'-KINASE-RELATED"/>
    <property type="match status" value="1"/>
</dbReference>
<dbReference type="CDD" id="cd03789">
    <property type="entry name" value="GT9_LPS_heptosyltransferase"/>
    <property type="match status" value="1"/>
</dbReference>
<dbReference type="OrthoDB" id="9807356at2"/>
<keyword evidence="4" id="KW-1185">Reference proteome</keyword>